<proteinExistence type="predicted"/>
<organism evidence="2 3">
    <name type="scientific">Massilia pinisoli</name>
    <dbReference type="NCBI Taxonomy" id="1772194"/>
    <lineage>
        <taxon>Bacteria</taxon>
        <taxon>Pseudomonadati</taxon>
        <taxon>Pseudomonadota</taxon>
        <taxon>Betaproteobacteria</taxon>
        <taxon>Burkholderiales</taxon>
        <taxon>Oxalobacteraceae</taxon>
        <taxon>Telluria group</taxon>
        <taxon>Massilia</taxon>
    </lineage>
</organism>
<dbReference type="RefSeq" id="WP_258819962.1">
    <property type="nucleotide sequence ID" value="NZ_JANUGW010000035.1"/>
</dbReference>
<dbReference type="EMBL" id="JANUGW010000035">
    <property type="protein sequence ID" value="MCS0585438.1"/>
    <property type="molecule type" value="Genomic_DNA"/>
</dbReference>
<dbReference type="InterPro" id="IPR005094">
    <property type="entry name" value="Endonuclease_MobA/VirD2"/>
</dbReference>
<keyword evidence="3" id="KW-1185">Reference proteome</keyword>
<reference evidence="2 3" key="1">
    <citation type="submission" date="2022-08" db="EMBL/GenBank/DDBJ databases">
        <title>Reclassification of Massilia species as members of the genera Telluria, Duganella, Pseudoduganella, Mokoshia gen. nov. and Zemynaea gen. nov. using orthogonal and non-orthogonal genome-based approaches.</title>
        <authorList>
            <person name="Bowman J.P."/>
        </authorList>
    </citation>
    <scope>NUCLEOTIDE SEQUENCE [LARGE SCALE GENOMIC DNA]</scope>
    <source>
        <strain evidence="2 3">JCM 31316</strain>
    </source>
</reference>
<accession>A0ABT1ZZS5</accession>
<evidence type="ECO:0000313" key="3">
    <source>
        <dbReference type="Proteomes" id="UP001204151"/>
    </source>
</evidence>
<name>A0ABT1ZZS5_9BURK</name>
<protein>
    <recommendedName>
        <fullName evidence="1">MobA/VirD2-like nuclease domain-containing protein</fullName>
    </recommendedName>
</protein>
<evidence type="ECO:0000313" key="2">
    <source>
        <dbReference type="EMBL" id="MCS0585438.1"/>
    </source>
</evidence>
<feature type="domain" description="MobA/VirD2-like nuclease" evidence="1">
    <location>
        <begin position="117"/>
        <end position="205"/>
    </location>
</feature>
<dbReference type="Proteomes" id="UP001204151">
    <property type="component" value="Unassembled WGS sequence"/>
</dbReference>
<comment type="caution">
    <text evidence="2">The sequence shown here is derived from an EMBL/GenBank/DDBJ whole genome shotgun (WGS) entry which is preliminary data.</text>
</comment>
<gene>
    <name evidence="2" type="ORF">NX784_28045</name>
</gene>
<sequence length="348" mass="39669">MSSKHTILSDRAGRKSGLRRLLYRPHETPGSQGEDWQSTKDRLRRTVARVPEVVIKVTGGGSRIVGVLRYMNYISRGGALITTDENARRLSGQDVIRSLHASWDLDLQRTHDTRGVALHQSFNIIFSMPAKTNPDKLFEAVQVVAQEQFVDRQYIMALHTPETDPSANPPPHPHVHVIVRAEDENGRRLHIRKATLRIWREAFAAELRARGIEANATSRAERGVSLKACGSAEYHIRERGDVSKAEARRFAQAAADLRRGETETTPWEVAMAARRRDVLKELARNVAALRDEGDVELAEQVERFARELPPLDTERRKMQRALIEQVNWRLQRQQIKISELPDQQRDTQ</sequence>
<dbReference type="Pfam" id="PF03432">
    <property type="entry name" value="Relaxase"/>
    <property type="match status" value="1"/>
</dbReference>
<evidence type="ECO:0000259" key="1">
    <source>
        <dbReference type="Pfam" id="PF03432"/>
    </source>
</evidence>